<dbReference type="AlphaFoldDB" id="A0A1Y2D0H8"/>
<keyword evidence="6" id="KW-1185">Reference proteome</keyword>
<gene>
    <name evidence="5" type="ORF">BCR33DRAFT_655505</name>
</gene>
<evidence type="ECO:0000313" key="6">
    <source>
        <dbReference type="Proteomes" id="UP000193642"/>
    </source>
</evidence>
<dbReference type="CDD" id="cd06133">
    <property type="entry name" value="ERI-1_3'hExo_like"/>
    <property type="match status" value="1"/>
</dbReference>
<feature type="domain" description="Exonuclease" evidence="4">
    <location>
        <begin position="5"/>
        <end position="190"/>
    </location>
</feature>
<evidence type="ECO:0000259" key="4">
    <source>
        <dbReference type="SMART" id="SM00479"/>
    </source>
</evidence>
<dbReference type="GO" id="GO:0003676">
    <property type="term" value="F:nucleic acid binding"/>
    <property type="evidence" value="ECO:0007669"/>
    <property type="project" value="InterPro"/>
</dbReference>
<dbReference type="Gene3D" id="3.30.420.10">
    <property type="entry name" value="Ribonuclease H-like superfamily/Ribonuclease H"/>
    <property type="match status" value="1"/>
</dbReference>
<dbReference type="InterPro" id="IPR036397">
    <property type="entry name" value="RNaseH_sf"/>
</dbReference>
<dbReference type="SUPFAM" id="SSF53098">
    <property type="entry name" value="Ribonuclease H-like"/>
    <property type="match status" value="1"/>
</dbReference>
<accession>A0A1Y2D0H8</accession>
<dbReference type="STRING" id="329046.A0A1Y2D0H8"/>
<dbReference type="Pfam" id="PF00929">
    <property type="entry name" value="RNase_T"/>
    <property type="match status" value="1"/>
</dbReference>
<dbReference type="PANTHER" id="PTHR23044">
    <property type="entry name" value="3'-5' EXONUCLEASE ERI1-RELATED"/>
    <property type="match status" value="1"/>
</dbReference>
<dbReference type="PANTHER" id="PTHR23044:SF61">
    <property type="entry name" value="3'-5' EXORIBONUCLEASE 1-RELATED"/>
    <property type="match status" value="1"/>
</dbReference>
<dbReference type="OrthoDB" id="448399at2759"/>
<organism evidence="5 6">
    <name type="scientific">Rhizoclosmatium globosum</name>
    <dbReference type="NCBI Taxonomy" id="329046"/>
    <lineage>
        <taxon>Eukaryota</taxon>
        <taxon>Fungi</taxon>
        <taxon>Fungi incertae sedis</taxon>
        <taxon>Chytridiomycota</taxon>
        <taxon>Chytridiomycota incertae sedis</taxon>
        <taxon>Chytridiomycetes</taxon>
        <taxon>Chytridiales</taxon>
        <taxon>Chytriomycetaceae</taxon>
        <taxon>Rhizoclosmatium</taxon>
    </lineage>
</organism>
<sequence length="196" mass="22783">QPFDWFCVFDVEATCRENNNGWAHEIIEFPVVLIDARSFSVCDEFRSFVRPLINPELTDFCTQLTGITQDQVENAPTFPEVLKLFESFLSKHQIKHSRMAFITDGPWDIRDFVRNQCVYSNIKLPSYLSSYIDLRRMFTKFYGRKEGKRANLNGMLSLLGMQFEGREHSGIDDSRNIARIVLRLMDEGCVFDSTKS</sequence>
<dbReference type="InterPro" id="IPR013520">
    <property type="entry name" value="Ribonucl_H"/>
</dbReference>
<evidence type="ECO:0000256" key="1">
    <source>
        <dbReference type="ARBA" id="ARBA00022722"/>
    </source>
</evidence>
<comment type="caution">
    <text evidence="5">The sequence shown here is derived from an EMBL/GenBank/DDBJ whole genome shotgun (WGS) entry which is preliminary data.</text>
</comment>
<name>A0A1Y2D0H8_9FUNG</name>
<dbReference type="EMBL" id="MCGO01000003">
    <property type="protein sequence ID" value="ORY52634.1"/>
    <property type="molecule type" value="Genomic_DNA"/>
</dbReference>
<feature type="non-terminal residue" evidence="5">
    <location>
        <position position="1"/>
    </location>
</feature>
<evidence type="ECO:0000256" key="3">
    <source>
        <dbReference type="ARBA" id="ARBA00022839"/>
    </source>
</evidence>
<evidence type="ECO:0000256" key="2">
    <source>
        <dbReference type="ARBA" id="ARBA00022801"/>
    </source>
</evidence>
<dbReference type="InterPro" id="IPR012337">
    <property type="entry name" value="RNaseH-like_sf"/>
</dbReference>
<dbReference type="InterPro" id="IPR051274">
    <property type="entry name" value="3-5_Exoribonuclease"/>
</dbReference>
<dbReference type="Proteomes" id="UP000193642">
    <property type="component" value="Unassembled WGS sequence"/>
</dbReference>
<proteinExistence type="predicted"/>
<keyword evidence="3 5" id="KW-0269">Exonuclease</keyword>
<dbReference type="GO" id="GO:0000175">
    <property type="term" value="F:3'-5'-RNA exonuclease activity"/>
    <property type="evidence" value="ECO:0007669"/>
    <property type="project" value="InterPro"/>
</dbReference>
<protein>
    <submittedName>
        <fullName evidence="5">Exonuclease</fullName>
    </submittedName>
</protein>
<keyword evidence="2" id="KW-0378">Hydrolase</keyword>
<evidence type="ECO:0000313" key="5">
    <source>
        <dbReference type="EMBL" id="ORY52634.1"/>
    </source>
</evidence>
<reference evidence="5 6" key="1">
    <citation type="submission" date="2016-07" db="EMBL/GenBank/DDBJ databases">
        <title>Pervasive Adenine N6-methylation of Active Genes in Fungi.</title>
        <authorList>
            <consortium name="DOE Joint Genome Institute"/>
            <person name="Mondo S.J."/>
            <person name="Dannebaum R.O."/>
            <person name="Kuo R.C."/>
            <person name="Labutti K."/>
            <person name="Haridas S."/>
            <person name="Kuo A."/>
            <person name="Salamov A."/>
            <person name="Ahrendt S.R."/>
            <person name="Lipzen A."/>
            <person name="Sullivan W."/>
            <person name="Andreopoulos W.B."/>
            <person name="Clum A."/>
            <person name="Lindquist E."/>
            <person name="Daum C."/>
            <person name="Ramamoorthy G.K."/>
            <person name="Gryganskyi A."/>
            <person name="Culley D."/>
            <person name="Magnuson J.K."/>
            <person name="James T.Y."/>
            <person name="O'Malley M.A."/>
            <person name="Stajich J.E."/>
            <person name="Spatafora J.W."/>
            <person name="Visel A."/>
            <person name="Grigoriev I.V."/>
        </authorList>
    </citation>
    <scope>NUCLEOTIDE SEQUENCE [LARGE SCALE GENOMIC DNA]</scope>
    <source>
        <strain evidence="5 6">JEL800</strain>
    </source>
</reference>
<dbReference type="InterPro" id="IPR047201">
    <property type="entry name" value="ERI-1_3'hExo-like"/>
</dbReference>
<keyword evidence="1" id="KW-0540">Nuclease</keyword>
<dbReference type="SMART" id="SM00479">
    <property type="entry name" value="EXOIII"/>
    <property type="match status" value="1"/>
</dbReference>